<proteinExistence type="predicted"/>
<dbReference type="VEuPathDB" id="GiardiaDB:GMRT_21392"/>
<evidence type="ECO:0000313" key="3">
    <source>
        <dbReference type="EMBL" id="TNJ30552.1"/>
    </source>
</evidence>
<feature type="coiled-coil region" evidence="1">
    <location>
        <begin position="20"/>
        <end position="47"/>
    </location>
</feature>
<dbReference type="Proteomes" id="UP000315496">
    <property type="component" value="Chromosome 1"/>
</dbReference>
<evidence type="ECO:0000256" key="2">
    <source>
        <dbReference type="SAM" id="MobiDB-lite"/>
    </source>
</evidence>
<comment type="caution">
    <text evidence="3">The sequence shown here is derived from an EMBL/GenBank/DDBJ whole genome shotgun (WGS) entry which is preliminary data.</text>
</comment>
<sequence>MNSKLSYINDLLDRIAQRRVMVFELKMRNKEREIRRASTEIQGLKQQLIDRGKQLDVYRQVSASFESIRGEIAELRQLVVQQKSISTNRQPFLSELVPAVRAASANQALQPPGLGDTPQMVAQRYTPKKYAR</sequence>
<dbReference type="EMBL" id="VDLU01000001">
    <property type="protein sequence ID" value="TNJ30552.1"/>
    <property type="molecule type" value="Genomic_DNA"/>
</dbReference>
<keyword evidence="4" id="KW-1185">Reference proteome</keyword>
<protein>
    <submittedName>
        <fullName evidence="3">Uncharacterized protein</fullName>
    </submittedName>
</protein>
<feature type="region of interest" description="Disordered" evidence="2">
    <location>
        <begin position="108"/>
        <end position="132"/>
    </location>
</feature>
<organism evidence="3 4">
    <name type="scientific">Giardia muris</name>
    <dbReference type="NCBI Taxonomy" id="5742"/>
    <lineage>
        <taxon>Eukaryota</taxon>
        <taxon>Metamonada</taxon>
        <taxon>Diplomonadida</taxon>
        <taxon>Hexamitidae</taxon>
        <taxon>Giardiinae</taxon>
        <taxon>Giardia</taxon>
    </lineage>
</organism>
<evidence type="ECO:0000256" key="1">
    <source>
        <dbReference type="SAM" id="Coils"/>
    </source>
</evidence>
<dbReference type="AlphaFoldDB" id="A0A4Z1SXR0"/>
<evidence type="ECO:0000313" key="4">
    <source>
        <dbReference type="Proteomes" id="UP000315496"/>
    </source>
</evidence>
<reference evidence="3 4" key="1">
    <citation type="submission" date="2019-05" db="EMBL/GenBank/DDBJ databases">
        <title>The compact genome of Giardia muris reveals important steps in the evolution of intestinal protozoan parasites.</title>
        <authorList>
            <person name="Xu F."/>
            <person name="Jimenez-Gonzalez A."/>
            <person name="Einarsson E."/>
            <person name="Astvaldsson A."/>
            <person name="Peirasmaki D."/>
            <person name="Eckmann L."/>
            <person name="Andersson J.O."/>
            <person name="Svard S.G."/>
            <person name="Jerlstrom-Hultqvist J."/>
        </authorList>
    </citation>
    <scope>NUCLEOTIDE SEQUENCE [LARGE SCALE GENOMIC DNA]</scope>
    <source>
        <strain evidence="3 4">Roberts-Thomson</strain>
    </source>
</reference>
<keyword evidence="1" id="KW-0175">Coiled coil</keyword>
<name>A0A4Z1SXR0_GIAMU</name>
<gene>
    <name evidence="3" type="ORF">GMRT_21392</name>
</gene>
<accession>A0A4Z1SXR0</accession>